<evidence type="ECO:0000313" key="9">
    <source>
        <dbReference type="Proteomes" id="UP000730482"/>
    </source>
</evidence>
<dbReference type="InterPro" id="IPR007535">
    <property type="entry name" value="Catechol_dOase_N"/>
</dbReference>
<dbReference type="InterPro" id="IPR015889">
    <property type="entry name" value="Intradiol_dOase_core"/>
</dbReference>
<dbReference type="EMBL" id="JAAFYZ010000113">
    <property type="protein sequence ID" value="MBS2550738.1"/>
    <property type="molecule type" value="Genomic_DNA"/>
</dbReference>
<evidence type="ECO:0000256" key="5">
    <source>
        <dbReference type="ARBA" id="ARBA00023002"/>
    </source>
</evidence>
<feature type="domain" description="Intradiol ring-cleavage dioxygenases" evidence="7">
    <location>
        <begin position="134"/>
        <end position="162"/>
    </location>
</feature>
<dbReference type="RefSeq" id="WP_212014175.1">
    <property type="nucleotide sequence ID" value="NZ_JAAFYZ010000113.1"/>
</dbReference>
<dbReference type="InterPro" id="IPR000627">
    <property type="entry name" value="Intradiol_dOase_C"/>
</dbReference>
<dbReference type="PANTHER" id="PTHR33711">
    <property type="entry name" value="DIOXYGENASE, PUTATIVE (AFU_ORTHOLOGUE AFUA_2G02910)-RELATED"/>
    <property type="match status" value="1"/>
</dbReference>
<reference evidence="8 9" key="1">
    <citation type="submission" date="2020-02" db="EMBL/GenBank/DDBJ databases">
        <title>Acidophilic actinobacteria isolated from forest soil.</title>
        <authorList>
            <person name="Golinska P."/>
        </authorList>
    </citation>
    <scope>NUCLEOTIDE SEQUENCE [LARGE SCALE GENOMIC DNA]</scope>
    <source>
        <strain evidence="8 9">NL8</strain>
    </source>
</reference>
<comment type="similarity">
    <text evidence="2">Belongs to the intradiol ring-cleavage dioxygenase family.</text>
</comment>
<dbReference type="SUPFAM" id="SSF49482">
    <property type="entry name" value="Aromatic compound dioxygenase"/>
    <property type="match status" value="1"/>
</dbReference>
<dbReference type="Pfam" id="PF04444">
    <property type="entry name" value="Dioxygenase_N"/>
    <property type="match status" value="1"/>
</dbReference>
<organism evidence="8 9">
    <name type="scientific">Catenulispora pinistramenti</name>
    <dbReference type="NCBI Taxonomy" id="2705254"/>
    <lineage>
        <taxon>Bacteria</taxon>
        <taxon>Bacillati</taxon>
        <taxon>Actinomycetota</taxon>
        <taxon>Actinomycetes</taxon>
        <taxon>Catenulisporales</taxon>
        <taxon>Catenulisporaceae</taxon>
        <taxon>Catenulispora</taxon>
    </lineage>
</organism>
<keyword evidence="3" id="KW-0479">Metal-binding</keyword>
<comment type="cofactor">
    <cofactor evidence="1">
        <name>Fe(3+)</name>
        <dbReference type="ChEBI" id="CHEBI:29034"/>
    </cofactor>
</comment>
<evidence type="ECO:0000259" key="7">
    <source>
        <dbReference type="PROSITE" id="PS00083"/>
    </source>
</evidence>
<comment type="caution">
    <text evidence="8">The sequence shown here is derived from an EMBL/GenBank/DDBJ whole genome shotgun (WGS) entry which is preliminary data.</text>
</comment>
<keyword evidence="4" id="KW-0223">Dioxygenase</keyword>
<evidence type="ECO:0000256" key="6">
    <source>
        <dbReference type="ARBA" id="ARBA00023004"/>
    </source>
</evidence>
<evidence type="ECO:0000256" key="2">
    <source>
        <dbReference type="ARBA" id="ARBA00007825"/>
    </source>
</evidence>
<dbReference type="PANTHER" id="PTHR33711:SF7">
    <property type="entry name" value="INTRADIOL RING-CLEAVAGE DIOXYGENASES DOMAIN-CONTAINING PROTEIN-RELATED"/>
    <property type="match status" value="1"/>
</dbReference>
<dbReference type="InterPro" id="IPR050770">
    <property type="entry name" value="Intradiol_RC_Dioxygenase"/>
</dbReference>
<sequence>MSVEEPGGDREQAVTDEVLASFAKTADPRLRQIMDSLVLHLHAFARDVRLSQQEWDAGIDFLTRAGHLTDDRRQEFILLSDVLGLSMLTVAINEPKTPGATEATVFGPFFVDGAPEVPLGGDLGHGAAGTPCYVSGQVLSPDGGPVPGARLDIWGADEDGFYDVQYPDGHTAGRGWLRAGEHGDYRFWTVLPTPYPIPHDGPVGDLLTATSRGPMRPAHLHFKVTAPGYRTLITHIFVAGDPYLANDAVFGVKDSLVVDVGHYRDTPAPDGSHGAGPWTRMGFDLVLAPEEAGFRAGA</sequence>
<keyword evidence="6" id="KW-0408">Iron</keyword>
<evidence type="ECO:0000313" key="8">
    <source>
        <dbReference type="EMBL" id="MBS2550738.1"/>
    </source>
</evidence>
<keyword evidence="9" id="KW-1185">Reference proteome</keyword>
<evidence type="ECO:0000256" key="1">
    <source>
        <dbReference type="ARBA" id="ARBA00001965"/>
    </source>
</evidence>
<dbReference type="Pfam" id="PF00775">
    <property type="entry name" value="Dioxygenase_C"/>
    <property type="match status" value="1"/>
</dbReference>
<gene>
    <name evidence="8" type="ORF">KGQ19_28090</name>
</gene>
<protein>
    <submittedName>
        <fullName evidence="8">Hydroxyquinol 1,2-dioxygenase</fullName>
    </submittedName>
</protein>
<proteinExistence type="inferred from homology"/>
<dbReference type="PROSITE" id="PS00083">
    <property type="entry name" value="INTRADIOL_DIOXYGENAS"/>
    <property type="match status" value="1"/>
</dbReference>
<accession>A0ABS5KXE9</accession>
<keyword evidence="5" id="KW-0560">Oxidoreductase</keyword>
<evidence type="ECO:0000256" key="3">
    <source>
        <dbReference type="ARBA" id="ARBA00022723"/>
    </source>
</evidence>
<dbReference type="Proteomes" id="UP000730482">
    <property type="component" value="Unassembled WGS sequence"/>
</dbReference>
<name>A0ABS5KXE9_9ACTN</name>
<dbReference type="Gene3D" id="2.60.130.10">
    <property type="entry name" value="Aromatic compound dioxygenase"/>
    <property type="match status" value="1"/>
</dbReference>
<evidence type="ECO:0000256" key="4">
    <source>
        <dbReference type="ARBA" id="ARBA00022964"/>
    </source>
</evidence>